<feature type="non-terminal residue" evidence="1">
    <location>
        <position position="91"/>
    </location>
</feature>
<organism evidence="1 2">
    <name type="scientific">Kibdelosporangium lantanae</name>
    <dbReference type="NCBI Taxonomy" id="1497396"/>
    <lineage>
        <taxon>Bacteria</taxon>
        <taxon>Bacillati</taxon>
        <taxon>Actinomycetota</taxon>
        <taxon>Actinomycetes</taxon>
        <taxon>Pseudonocardiales</taxon>
        <taxon>Pseudonocardiaceae</taxon>
        <taxon>Kibdelosporangium</taxon>
    </lineage>
</organism>
<keyword evidence="2" id="KW-1185">Reference proteome</keyword>
<evidence type="ECO:0000313" key="1">
    <source>
        <dbReference type="EMBL" id="MFD1047262.1"/>
    </source>
</evidence>
<proteinExistence type="predicted"/>
<name>A0ABW3MA85_9PSEU</name>
<accession>A0ABW3MA85</accession>
<sequence length="91" mass="10311">MDHPRPWPTRSSTGDFAEQTVHNVLTCPNLWGVTWWCSHDVNRGLVDFPELEYGLGLLTADREVKPMAKQIAAAVREPRPPLGDHGRVRPR</sequence>
<evidence type="ECO:0000313" key="2">
    <source>
        <dbReference type="Proteomes" id="UP001597045"/>
    </source>
</evidence>
<reference evidence="2" key="1">
    <citation type="journal article" date="2019" name="Int. J. Syst. Evol. Microbiol.">
        <title>The Global Catalogue of Microorganisms (GCM) 10K type strain sequencing project: providing services to taxonomists for standard genome sequencing and annotation.</title>
        <authorList>
            <consortium name="The Broad Institute Genomics Platform"/>
            <consortium name="The Broad Institute Genome Sequencing Center for Infectious Disease"/>
            <person name="Wu L."/>
            <person name="Ma J."/>
        </authorList>
    </citation>
    <scope>NUCLEOTIDE SEQUENCE [LARGE SCALE GENOMIC DNA]</scope>
    <source>
        <strain evidence="2">JCM 31486</strain>
    </source>
</reference>
<dbReference type="InterPro" id="IPR017853">
    <property type="entry name" value="GH"/>
</dbReference>
<dbReference type="EMBL" id="JBHTIS010000995">
    <property type="protein sequence ID" value="MFD1047262.1"/>
    <property type="molecule type" value="Genomic_DNA"/>
</dbReference>
<comment type="caution">
    <text evidence="1">The sequence shown here is derived from an EMBL/GenBank/DDBJ whole genome shotgun (WGS) entry which is preliminary data.</text>
</comment>
<dbReference type="SUPFAM" id="SSF51445">
    <property type="entry name" value="(Trans)glycosidases"/>
    <property type="match status" value="1"/>
</dbReference>
<protein>
    <submittedName>
        <fullName evidence="1">Uncharacterized protein</fullName>
    </submittedName>
</protein>
<dbReference type="Proteomes" id="UP001597045">
    <property type="component" value="Unassembled WGS sequence"/>
</dbReference>
<gene>
    <name evidence="1" type="ORF">ACFQ1S_17770</name>
</gene>